<dbReference type="PROSITE" id="PS00018">
    <property type="entry name" value="EF_HAND_1"/>
    <property type="match status" value="2"/>
</dbReference>
<reference evidence="6" key="2">
    <citation type="submission" date="2020-07" db="EMBL/GenBank/DDBJ databases">
        <authorList>
            <person name="Vera ALvarez R."/>
            <person name="Arias-Moreno D.M."/>
            <person name="Jimenez-Jacinto V."/>
            <person name="Jimenez-Bremont J.F."/>
            <person name="Swaminathan K."/>
            <person name="Moose S.P."/>
            <person name="Guerrero-Gonzalez M.L."/>
            <person name="Marino-Ramirez L."/>
            <person name="Landsman D."/>
            <person name="Rodriguez-Kessler M."/>
            <person name="Delgado-Sanchez P."/>
        </authorList>
    </citation>
    <scope>NUCLEOTIDE SEQUENCE</scope>
    <source>
        <tissue evidence="6">Cladode</tissue>
    </source>
</reference>
<keyword evidence="3" id="KW-0106">Calcium</keyword>
<evidence type="ECO:0000256" key="1">
    <source>
        <dbReference type="ARBA" id="ARBA00022723"/>
    </source>
</evidence>
<name>A0A7C9FM59_OPUST</name>
<dbReference type="InterPro" id="IPR002048">
    <property type="entry name" value="EF_hand_dom"/>
</dbReference>
<feature type="chain" id="PRO_5028129609" description="EF-hand domain-containing protein" evidence="4">
    <location>
        <begin position="25"/>
        <end position="178"/>
    </location>
</feature>
<dbReference type="EMBL" id="GISG01280250">
    <property type="protein sequence ID" value="MBA4678749.1"/>
    <property type="molecule type" value="Transcribed_RNA"/>
</dbReference>
<keyword evidence="2" id="KW-0677">Repeat</keyword>
<feature type="signal peptide" evidence="4">
    <location>
        <begin position="1"/>
        <end position="24"/>
    </location>
</feature>
<dbReference type="SUPFAM" id="SSF47473">
    <property type="entry name" value="EF-hand"/>
    <property type="match status" value="1"/>
</dbReference>
<evidence type="ECO:0000256" key="2">
    <source>
        <dbReference type="ARBA" id="ARBA00022737"/>
    </source>
</evidence>
<proteinExistence type="predicted"/>
<dbReference type="Gene3D" id="1.10.238.10">
    <property type="entry name" value="EF-hand"/>
    <property type="match status" value="1"/>
</dbReference>
<organism evidence="6">
    <name type="scientific">Opuntia streptacantha</name>
    <name type="common">Prickly pear cactus</name>
    <name type="synonym">Opuntia cardona</name>
    <dbReference type="NCBI Taxonomy" id="393608"/>
    <lineage>
        <taxon>Eukaryota</taxon>
        <taxon>Viridiplantae</taxon>
        <taxon>Streptophyta</taxon>
        <taxon>Embryophyta</taxon>
        <taxon>Tracheophyta</taxon>
        <taxon>Spermatophyta</taxon>
        <taxon>Magnoliopsida</taxon>
        <taxon>eudicotyledons</taxon>
        <taxon>Gunneridae</taxon>
        <taxon>Pentapetalae</taxon>
        <taxon>Caryophyllales</taxon>
        <taxon>Cactineae</taxon>
        <taxon>Cactaceae</taxon>
        <taxon>Opuntioideae</taxon>
        <taxon>Opuntia</taxon>
    </lineage>
</organism>
<dbReference type="GO" id="GO:0005509">
    <property type="term" value="F:calcium ion binding"/>
    <property type="evidence" value="ECO:0007669"/>
    <property type="project" value="InterPro"/>
</dbReference>
<dbReference type="InterPro" id="IPR039647">
    <property type="entry name" value="EF_hand_pair_protein_CML-like"/>
</dbReference>
<dbReference type="InterPro" id="IPR018247">
    <property type="entry name" value="EF_Hand_1_Ca_BS"/>
</dbReference>
<evidence type="ECO:0000256" key="4">
    <source>
        <dbReference type="SAM" id="SignalP"/>
    </source>
</evidence>
<feature type="domain" description="EF-hand" evidence="5">
    <location>
        <begin position="99"/>
        <end position="134"/>
    </location>
</feature>
<sequence>MAAPYWSFLFKCLISLSNLLLSLFSNFLCSVSPSSSYWSINAHEIPTPKNDALKQGSNGISVSEMNMVVRNLGMQFETDADEMIVKEGELEGVFEEEEPSLEEIREAFEVFDQNRDGFIDAEELSRVLSGLGFITQSEDDNEAVSKCEKMIGNFDRNGDGLLDFPDFLKLMELSLNSS</sequence>
<feature type="domain" description="EF-hand" evidence="5">
    <location>
        <begin position="142"/>
        <end position="177"/>
    </location>
</feature>
<dbReference type="PANTHER" id="PTHR10891">
    <property type="entry name" value="EF-HAND CALCIUM-BINDING DOMAIN CONTAINING PROTEIN"/>
    <property type="match status" value="1"/>
</dbReference>
<evidence type="ECO:0000256" key="3">
    <source>
        <dbReference type="ARBA" id="ARBA00022837"/>
    </source>
</evidence>
<evidence type="ECO:0000259" key="5">
    <source>
        <dbReference type="PROSITE" id="PS50222"/>
    </source>
</evidence>
<dbReference type="PROSITE" id="PS50222">
    <property type="entry name" value="EF_HAND_2"/>
    <property type="match status" value="2"/>
</dbReference>
<dbReference type="AlphaFoldDB" id="A0A7C9FM59"/>
<evidence type="ECO:0000313" key="6">
    <source>
        <dbReference type="EMBL" id="MBA4678749.1"/>
    </source>
</evidence>
<accession>A0A7C9FM59</accession>
<dbReference type="Pfam" id="PF13499">
    <property type="entry name" value="EF-hand_7"/>
    <property type="match status" value="1"/>
</dbReference>
<reference evidence="6" key="1">
    <citation type="journal article" date="2013" name="J. Plant Res.">
        <title>Effect of fungi and light on seed germination of three Opuntia species from semiarid lands of central Mexico.</title>
        <authorList>
            <person name="Delgado-Sanchez P."/>
            <person name="Jimenez-Bremont J.F."/>
            <person name="Guerrero-Gonzalez Mde L."/>
            <person name="Flores J."/>
        </authorList>
    </citation>
    <scope>NUCLEOTIDE SEQUENCE</scope>
    <source>
        <tissue evidence="6">Cladode</tissue>
    </source>
</reference>
<dbReference type="InterPro" id="IPR011992">
    <property type="entry name" value="EF-hand-dom_pair"/>
</dbReference>
<protein>
    <recommendedName>
        <fullName evidence="5">EF-hand domain-containing protein</fullName>
    </recommendedName>
</protein>
<dbReference type="SMART" id="SM00054">
    <property type="entry name" value="EFh"/>
    <property type="match status" value="2"/>
</dbReference>
<dbReference type="CDD" id="cd00051">
    <property type="entry name" value="EFh"/>
    <property type="match status" value="1"/>
</dbReference>
<keyword evidence="1" id="KW-0479">Metal-binding</keyword>
<keyword evidence="4" id="KW-0732">Signal</keyword>